<comment type="caution">
    <text evidence="2">The sequence shown here is derived from an EMBL/GenBank/DDBJ whole genome shotgun (WGS) entry which is preliminary data.</text>
</comment>
<evidence type="ECO:0000313" key="2">
    <source>
        <dbReference type="EMBL" id="CAK9117606.1"/>
    </source>
</evidence>
<evidence type="ECO:0000313" key="3">
    <source>
        <dbReference type="Proteomes" id="UP001642484"/>
    </source>
</evidence>
<gene>
    <name evidence="2" type="ORF">CCMP2556_LOCUS54894</name>
</gene>
<feature type="compositionally biased region" description="Polar residues" evidence="1">
    <location>
        <begin position="579"/>
        <end position="591"/>
    </location>
</feature>
<evidence type="ECO:0008006" key="4">
    <source>
        <dbReference type="Google" id="ProtNLM"/>
    </source>
</evidence>
<dbReference type="Proteomes" id="UP001642484">
    <property type="component" value="Unassembled WGS sequence"/>
</dbReference>
<sequence>MTLPAASAAAPLVPPGGFRTAASKRWFRTRWHRSVCLVWAGRTSHGRPWGIAVRAATRVPKRPWLDRSWRRFRQWIGKTWRSAFASVAVVWGAACTTVGVLRALELLGLAQHVTKLSVVAGSAWASCAYVFGQASGLHLLGSLTRPGSLTLEALDALSVPLLQSATRNRSQAPRKTTSARNGAAVEELLLPLVRSQWLEPFNLDQKHFIAGSEQEKKQIIQQYPKMKAEAFACPRSDRPSWLVGGTLLSEGEQLPFQMSASSISGPSSPQRDRAYEPILFPFVRELETETLQMLGSVPTFAFGGVQHVNRISQTAPVLVAPAEPFTLADMLTLSGLSRAAKLLDSPLTRWPVKAAGSQGHCNLSNAEPQAAFADGACTDNSGLLALLQRRVQRIVWVDFGWEAASAGSPQANNMNDLMEKFGLLQAGSSPFAKHTQVFGENEVAALLHQLQVRRNAGEPGVVRRTLRVVRNETWQIPGGFSVDLVLIHIDRVDNFEKSLPEDTYEELKKGFSGCFTSFPFLRPKISSVEQGSAAFSVRQANLLAALAEYHVRYASSLLRSLIPNKGRIPVQPQPMLERSGNSRPLLSSGLNSDIHKV</sequence>
<organism evidence="2 3">
    <name type="scientific">Durusdinium trenchii</name>
    <dbReference type="NCBI Taxonomy" id="1381693"/>
    <lineage>
        <taxon>Eukaryota</taxon>
        <taxon>Sar</taxon>
        <taxon>Alveolata</taxon>
        <taxon>Dinophyceae</taxon>
        <taxon>Suessiales</taxon>
        <taxon>Symbiodiniaceae</taxon>
        <taxon>Durusdinium</taxon>
    </lineage>
</organism>
<reference evidence="2 3" key="1">
    <citation type="submission" date="2024-02" db="EMBL/GenBank/DDBJ databases">
        <authorList>
            <person name="Chen Y."/>
            <person name="Shah S."/>
            <person name="Dougan E. K."/>
            <person name="Thang M."/>
            <person name="Chan C."/>
        </authorList>
    </citation>
    <scope>NUCLEOTIDE SEQUENCE [LARGE SCALE GENOMIC DNA]</scope>
</reference>
<accession>A0ABP0SYZ3</accession>
<proteinExistence type="predicted"/>
<name>A0ABP0SYZ3_9DINO</name>
<feature type="region of interest" description="Disordered" evidence="1">
    <location>
        <begin position="572"/>
        <end position="597"/>
    </location>
</feature>
<dbReference type="EMBL" id="CAXAMN010028761">
    <property type="protein sequence ID" value="CAK9117606.1"/>
    <property type="molecule type" value="Genomic_DNA"/>
</dbReference>
<protein>
    <recommendedName>
        <fullName evidence="4">PNPLA domain-containing protein</fullName>
    </recommendedName>
</protein>
<keyword evidence="3" id="KW-1185">Reference proteome</keyword>
<evidence type="ECO:0000256" key="1">
    <source>
        <dbReference type="SAM" id="MobiDB-lite"/>
    </source>
</evidence>